<dbReference type="AlphaFoldDB" id="A4SA54"/>
<feature type="transmembrane region" description="Helical" evidence="5">
    <location>
        <begin position="29"/>
        <end position="51"/>
    </location>
</feature>
<sequence length="301" mass="32469">MAVVTITLVAAAFCLSGSALTVLNKQIMGFFPAPNAVLFAQNAVTLVLLAFGKSVLSLQIEPVRRHKAKRWFALVLLFYAMLASSMLALKFVTATTLIVQRNLGTVTIAIADYFCLGTVQTKPRILAILGMCAGSLVYASGDLDAASNFDFTGYAWLAVNVAATTAYQIKVKSLVNELDMNSWTMAYYNNLLSLPVCAIVGFAQRENETLQKFMASGATKSQCVALFVSCTLGFCLSVSAFQLNRLITPTSITILNNTNKFALIFFTAYFMDYSTLSESTVAGAAIVMICAAHYSFAGTKK</sequence>
<dbReference type="eggNOG" id="KOG1444">
    <property type="taxonomic scope" value="Eukaryota"/>
</dbReference>
<name>A4SA54_OSTLU</name>
<evidence type="ECO:0000256" key="4">
    <source>
        <dbReference type="ARBA" id="ARBA00023136"/>
    </source>
</evidence>
<keyword evidence="7" id="KW-1185">Reference proteome</keyword>
<protein>
    <submittedName>
        <fullName evidence="6">DMT family transporter: GDP-mannose</fullName>
    </submittedName>
</protein>
<feature type="transmembrane region" description="Helical" evidence="5">
    <location>
        <begin position="71"/>
        <end position="92"/>
    </location>
</feature>
<dbReference type="Proteomes" id="UP000001568">
    <property type="component" value="Chromosome 18"/>
</dbReference>
<dbReference type="Gramene" id="ABP00636">
    <property type="protein sequence ID" value="ABP00636"/>
    <property type="gene ID" value="OSTLU_18795"/>
</dbReference>
<evidence type="ECO:0000313" key="7">
    <source>
        <dbReference type="Proteomes" id="UP000001568"/>
    </source>
</evidence>
<dbReference type="RefSeq" id="XP_001422319.1">
    <property type="nucleotide sequence ID" value="XM_001422282.1"/>
</dbReference>
<evidence type="ECO:0000256" key="5">
    <source>
        <dbReference type="SAM" id="Phobius"/>
    </source>
</evidence>
<keyword evidence="4 5" id="KW-0472">Membrane</keyword>
<reference evidence="6 7" key="1">
    <citation type="journal article" date="2007" name="Proc. Natl. Acad. Sci. U.S.A.">
        <title>The tiny eukaryote Ostreococcus provides genomic insights into the paradox of plankton speciation.</title>
        <authorList>
            <person name="Palenik B."/>
            <person name="Grimwood J."/>
            <person name="Aerts A."/>
            <person name="Rouze P."/>
            <person name="Salamov A."/>
            <person name="Putnam N."/>
            <person name="Dupont C."/>
            <person name="Jorgensen R."/>
            <person name="Derelle E."/>
            <person name="Rombauts S."/>
            <person name="Zhou K."/>
            <person name="Otillar R."/>
            <person name="Merchant S.S."/>
            <person name="Podell S."/>
            <person name="Gaasterland T."/>
            <person name="Napoli C."/>
            <person name="Gendler K."/>
            <person name="Manuell A."/>
            <person name="Tai V."/>
            <person name="Vallon O."/>
            <person name="Piganeau G."/>
            <person name="Jancek S."/>
            <person name="Heijde M."/>
            <person name="Jabbari K."/>
            <person name="Bowler C."/>
            <person name="Lohr M."/>
            <person name="Robbens S."/>
            <person name="Werner G."/>
            <person name="Dubchak I."/>
            <person name="Pazour G.J."/>
            <person name="Ren Q."/>
            <person name="Paulsen I."/>
            <person name="Delwiche C."/>
            <person name="Schmutz J."/>
            <person name="Rokhsar D."/>
            <person name="Van de Peer Y."/>
            <person name="Moreau H."/>
            <person name="Grigoriev I.V."/>
        </authorList>
    </citation>
    <scope>NUCLEOTIDE SEQUENCE [LARGE SCALE GENOMIC DNA]</scope>
    <source>
        <strain evidence="6 7">CCE9901</strain>
    </source>
</reference>
<dbReference type="GeneID" id="5006342"/>
<dbReference type="HOGENOM" id="CLU_925558_0_0_1"/>
<feature type="transmembrane region" description="Helical" evidence="5">
    <location>
        <begin position="98"/>
        <end position="116"/>
    </location>
</feature>
<evidence type="ECO:0000256" key="1">
    <source>
        <dbReference type="ARBA" id="ARBA00004141"/>
    </source>
</evidence>
<dbReference type="EMBL" id="CP000598">
    <property type="protein sequence ID" value="ABP00636.1"/>
    <property type="molecule type" value="Genomic_DNA"/>
</dbReference>
<dbReference type="PANTHER" id="PTHR11132">
    <property type="entry name" value="SOLUTE CARRIER FAMILY 35"/>
    <property type="match status" value="1"/>
</dbReference>
<dbReference type="KEGG" id="olu:OSTLU_18795"/>
<dbReference type="InterPro" id="IPR050186">
    <property type="entry name" value="TPT_transporter"/>
</dbReference>
<feature type="transmembrane region" description="Helical" evidence="5">
    <location>
        <begin position="123"/>
        <end position="141"/>
    </location>
</feature>
<proteinExistence type="predicted"/>
<dbReference type="GO" id="GO:0016020">
    <property type="term" value="C:membrane"/>
    <property type="evidence" value="ECO:0007669"/>
    <property type="project" value="UniProtKB-SubCell"/>
</dbReference>
<feature type="transmembrane region" description="Helical" evidence="5">
    <location>
        <begin position="279"/>
        <end position="297"/>
    </location>
</feature>
<dbReference type="OrthoDB" id="417037at2759"/>
<keyword evidence="3 5" id="KW-1133">Transmembrane helix</keyword>
<dbReference type="STRING" id="436017.A4SA54"/>
<accession>A4SA54</accession>
<keyword evidence="2 5" id="KW-0812">Transmembrane</keyword>
<feature type="transmembrane region" description="Helical" evidence="5">
    <location>
        <begin position="224"/>
        <end position="243"/>
    </location>
</feature>
<dbReference type="OMA" id="WMGINIV"/>
<comment type="subcellular location">
    <subcellularLocation>
        <location evidence="1">Membrane</location>
        <topology evidence="1">Multi-pass membrane protein</topology>
    </subcellularLocation>
</comment>
<organism evidence="6 7">
    <name type="scientific">Ostreococcus lucimarinus (strain CCE9901)</name>
    <dbReference type="NCBI Taxonomy" id="436017"/>
    <lineage>
        <taxon>Eukaryota</taxon>
        <taxon>Viridiplantae</taxon>
        <taxon>Chlorophyta</taxon>
        <taxon>Mamiellophyceae</taxon>
        <taxon>Mamiellales</taxon>
        <taxon>Bathycoccaceae</taxon>
        <taxon>Ostreococcus</taxon>
    </lineage>
</organism>
<evidence type="ECO:0000313" key="6">
    <source>
        <dbReference type="EMBL" id="ABP00636.1"/>
    </source>
</evidence>
<evidence type="ECO:0000256" key="3">
    <source>
        <dbReference type="ARBA" id="ARBA00022989"/>
    </source>
</evidence>
<evidence type="ECO:0000256" key="2">
    <source>
        <dbReference type="ARBA" id="ARBA00022692"/>
    </source>
</evidence>
<gene>
    <name evidence="6" type="ORF">OSTLU_18795</name>
</gene>
<feature type="transmembrane region" description="Helical" evidence="5">
    <location>
        <begin position="185"/>
        <end position="203"/>
    </location>
</feature>